<dbReference type="GO" id="GO:0008484">
    <property type="term" value="F:sulfuric ester hydrolase activity"/>
    <property type="evidence" value="ECO:0007669"/>
    <property type="project" value="InterPro"/>
</dbReference>
<evidence type="ECO:0000256" key="5">
    <source>
        <dbReference type="ARBA" id="ARBA00023180"/>
    </source>
</evidence>
<reference evidence="7 8" key="1">
    <citation type="submission" date="2021-06" db="EMBL/GenBank/DDBJ databases">
        <title>Caerostris darwini draft genome.</title>
        <authorList>
            <person name="Kono N."/>
            <person name="Arakawa K."/>
        </authorList>
    </citation>
    <scope>NUCLEOTIDE SEQUENCE [LARGE SCALE GENOMIC DNA]</scope>
</reference>
<comment type="cofactor">
    <cofactor evidence="1">
        <name>Ca(2+)</name>
        <dbReference type="ChEBI" id="CHEBI:29108"/>
    </cofactor>
</comment>
<dbReference type="AlphaFoldDB" id="A0AAV4MBC7"/>
<evidence type="ECO:0000313" key="8">
    <source>
        <dbReference type="Proteomes" id="UP001054837"/>
    </source>
</evidence>
<evidence type="ECO:0000259" key="6">
    <source>
        <dbReference type="Pfam" id="PF00884"/>
    </source>
</evidence>
<protein>
    <submittedName>
        <fullName evidence="7">Arylsulfatase B</fullName>
    </submittedName>
</protein>
<evidence type="ECO:0000256" key="4">
    <source>
        <dbReference type="ARBA" id="ARBA00022837"/>
    </source>
</evidence>
<evidence type="ECO:0000256" key="1">
    <source>
        <dbReference type="ARBA" id="ARBA00001913"/>
    </source>
</evidence>
<keyword evidence="3" id="KW-0479">Metal-binding</keyword>
<evidence type="ECO:0000256" key="3">
    <source>
        <dbReference type="ARBA" id="ARBA00022723"/>
    </source>
</evidence>
<dbReference type="Proteomes" id="UP001054837">
    <property type="component" value="Unassembled WGS sequence"/>
</dbReference>
<comment type="similarity">
    <text evidence="2">Belongs to the sulfatase family.</text>
</comment>
<dbReference type="Gene3D" id="3.30.1120.10">
    <property type="match status" value="1"/>
</dbReference>
<sequence>MDQSVGAVFEALHKRDMLSNTLFMFLSDNGGNAMTGYGSNYPLRGNKFSQWEGGLRVPAVIWSPLLQLDKPRVSHQLTHVTDWLPTLYSGLLGGNITDLGLIDGIDMWQSLLDGSPSPRTEVLQNLYPISETAAFRLGDWKVVNGSARVGFDRWFGPSGLENFDGPTNYEWVFKNGSIVGDILMETGMWIADDPNEIYDQLRITCEKSLPETAFNCDPIKKPCLFNITDDPCEYKDLPDDNPEIVEQIMEMIMKYKAEAVKPQKKLPDPRADPMCHHFQYVPWLDPEYQSECDFSKEENITVIHIK</sequence>
<dbReference type="PANTHER" id="PTHR10342">
    <property type="entry name" value="ARYLSULFATASE"/>
    <property type="match status" value="1"/>
</dbReference>
<dbReference type="Gene3D" id="3.40.720.10">
    <property type="entry name" value="Alkaline Phosphatase, subunit A"/>
    <property type="match status" value="1"/>
</dbReference>
<dbReference type="Pfam" id="PF00884">
    <property type="entry name" value="Sulfatase"/>
    <property type="match status" value="1"/>
</dbReference>
<keyword evidence="5" id="KW-0325">Glycoprotein</keyword>
<dbReference type="GO" id="GO:0046872">
    <property type="term" value="F:metal ion binding"/>
    <property type="evidence" value="ECO:0007669"/>
    <property type="project" value="UniProtKB-KW"/>
</dbReference>
<gene>
    <name evidence="7" type="primary">ARSB</name>
    <name evidence="7" type="ORF">CDAR_15591</name>
</gene>
<proteinExistence type="inferred from homology"/>
<feature type="domain" description="Sulfatase N-terminal" evidence="6">
    <location>
        <begin position="1"/>
        <end position="88"/>
    </location>
</feature>
<organism evidence="7 8">
    <name type="scientific">Caerostris darwini</name>
    <dbReference type="NCBI Taxonomy" id="1538125"/>
    <lineage>
        <taxon>Eukaryota</taxon>
        <taxon>Metazoa</taxon>
        <taxon>Ecdysozoa</taxon>
        <taxon>Arthropoda</taxon>
        <taxon>Chelicerata</taxon>
        <taxon>Arachnida</taxon>
        <taxon>Araneae</taxon>
        <taxon>Araneomorphae</taxon>
        <taxon>Entelegynae</taxon>
        <taxon>Araneoidea</taxon>
        <taxon>Araneidae</taxon>
        <taxon>Caerostris</taxon>
    </lineage>
</organism>
<comment type="caution">
    <text evidence="7">The sequence shown here is derived from an EMBL/GenBank/DDBJ whole genome shotgun (WGS) entry which is preliminary data.</text>
</comment>
<evidence type="ECO:0000256" key="2">
    <source>
        <dbReference type="ARBA" id="ARBA00008779"/>
    </source>
</evidence>
<dbReference type="InterPro" id="IPR047115">
    <property type="entry name" value="ARSB"/>
</dbReference>
<dbReference type="InterPro" id="IPR000917">
    <property type="entry name" value="Sulfatase_N"/>
</dbReference>
<dbReference type="InterPro" id="IPR017850">
    <property type="entry name" value="Alkaline_phosphatase_core_sf"/>
</dbReference>
<dbReference type="SUPFAM" id="SSF53649">
    <property type="entry name" value="Alkaline phosphatase-like"/>
    <property type="match status" value="1"/>
</dbReference>
<name>A0AAV4MBC7_9ARAC</name>
<accession>A0AAV4MBC7</accession>
<keyword evidence="8" id="KW-1185">Reference proteome</keyword>
<keyword evidence="4" id="KW-0106">Calcium</keyword>
<dbReference type="EMBL" id="BPLQ01000271">
    <property type="protein sequence ID" value="GIX69452.1"/>
    <property type="molecule type" value="Genomic_DNA"/>
</dbReference>
<dbReference type="PANTHER" id="PTHR10342:SF264">
    <property type="entry name" value="MIP05773P-RELATED"/>
    <property type="match status" value="1"/>
</dbReference>
<evidence type="ECO:0000313" key="7">
    <source>
        <dbReference type="EMBL" id="GIX69452.1"/>
    </source>
</evidence>